<evidence type="ECO:0000256" key="4">
    <source>
        <dbReference type="SAM" id="MobiDB-lite"/>
    </source>
</evidence>
<name>A0A1H1V7L4_9ACTN</name>
<sequence length="344" mass="35649">MGSTGVHEANANATLLERIASMRDTLTPTARRIGDVICEDAALVARIGIEDLAERTGTSTASVNRFCRMLGLAGYTELRLVLAGEAGRGGPADRHDPDADPSGDIPADADAETTVALLASSTVHAIRRTAELLDTSDLDRLAGAVAEAGQVQVFAFGGSADVAHYLAAQLTGIGVPTLTSADVHTAAAYAVTLGPNDVAIAISHSGRAVQAIELLDLARSRGATTAAVTSSAVSPLAADADVTLATTARTATYRYRGTAGRHAQLFVTDALYVRVAQRRAESARQLLDLAGAATARYQLGPSKKPARKAAPKPAKPGTKQTPRQAGRSSERTRSSSSRTSNPHH</sequence>
<protein>
    <submittedName>
        <fullName evidence="7">DNA-binding transcriptional regulator, MurR/RpiR family, contains HTH and SIS domains</fullName>
    </submittedName>
</protein>
<keyword evidence="8" id="KW-1185">Reference proteome</keyword>
<dbReference type="GO" id="GO:0003677">
    <property type="term" value="F:DNA binding"/>
    <property type="evidence" value="ECO:0007669"/>
    <property type="project" value="UniProtKB-KW"/>
</dbReference>
<dbReference type="STRING" id="117157.SAMN04489717_3927"/>
<evidence type="ECO:0000256" key="2">
    <source>
        <dbReference type="ARBA" id="ARBA00023125"/>
    </source>
</evidence>
<dbReference type="RefSeq" id="WP_092655069.1">
    <property type="nucleotide sequence ID" value="NZ_LT629732.1"/>
</dbReference>
<dbReference type="InterPro" id="IPR047640">
    <property type="entry name" value="RpiR-like"/>
</dbReference>
<dbReference type="InterPro" id="IPR036388">
    <property type="entry name" value="WH-like_DNA-bd_sf"/>
</dbReference>
<accession>A0A1H1V7L4</accession>
<dbReference type="OrthoDB" id="370421at2"/>
<evidence type="ECO:0000313" key="7">
    <source>
        <dbReference type="EMBL" id="SDS80259.1"/>
    </source>
</evidence>
<dbReference type="InterPro" id="IPR009057">
    <property type="entry name" value="Homeodomain-like_sf"/>
</dbReference>
<dbReference type="PROSITE" id="PS51464">
    <property type="entry name" value="SIS"/>
    <property type="match status" value="1"/>
</dbReference>
<keyword evidence="3" id="KW-0804">Transcription</keyword>
<evidence type="ECO:0000313" key="8">
    <source>
        <dbReference type="Proteomes" id="UP000198983"/>
    </source>
</evidence>
<dbReference type="SUPFAM" id="SSF46689">
    <property type="entry name" value="Homeodomain-like"/>
    <property type="match status" value="1"/>
</dbReference>
<dbReference type="Gene3D" id="3.40.50.10490">
    <property type="entry name" value="Glucose-6-phosphate isomerase like protein, domain 1"/>
    <property type="match status" value="1"/>
</dbReference>
<dbReference type="InterPro" id="IPR035472">
    <property type="entry name" value="RpiR-like_SIS"/>
</dbReference>
<dbReference type="InterPro" id="IPR000281">
    <property type="entry name" value="HTH_RpiR"/>
</dbReference>
<organism evidence="7 8">
    <name type="scientific">Actinopolymorpha singaporensis</name>
    <dbReference type="NCBI Taxonomy" id="117157"/>
    <lineage>
        <taxon>Bacteria</taxon>
        <taxon>Bacillati</taxon>
        <taxon>Actinomycetota</taxon>
        <taxon>Actinomycetes</taxon>
        <taxon>Propionibacteriales</taxon>
        <taxon>Actinopolymorphaceae</taxon>
        <taxon>Actinopolymorpha</taxon>
    </lineage>
</organism>
<dbReference type="InterPro" id="IPR046348">
    <property type="entry name" value="SIS_dom_sf"/>
</dbReference>
<feature type="region of interest" description="Disordered" evidence="4">
    <location>
        <begin position="297"/>
        <end position="344"/>
    </location>
</feature>
<dbReference type="Gene3D" id="1.10.10.10">
    <property type="entry name" value="Winged helix-like DNA-binding domain superfamily/Winged helix DNA-binding domain"/>
    <property type="match status" value="1"/>
</dbReference>
<feature type="domain" description="SIS" evidence="6">
    <location>
        <begin position="141"/>
        <end position="281"/>
    </location>
</feature>
<dbReference type="GO" id="GO:1901135">
    <property type="term" value="P:carbohydrate derivative metabolic process"/>
    <property type="evidence" value="ECO:0007669"/>
    <property type="project" value="InterPro"/>
</dbReference>
<keyword evidence="2 7" id="KW-0238">DNA-binding</keyword>
<dbReference type="Pfam" id="PF01380">
    <property type="entry name" value="SIS"/>
    <property type="match status" value="1"/>
</dbReference>
<dbReference type="Pfam" id="PF01418">
    <property type="entry name" value="HTH_6"/>
    <property type="match status" value="1"/>
</dbReference>
<dbReference type="PANTHER" id="PTHR30514:SF1">
    <property type="entry name" value="HTH-TYPE TRANSCRIPTIONAL REGULATOR HEXR-RELATED"/>
    <property type="match status" value="1"/>
</dbReference>
<dbReference type="EMBL" id="LT629732">
    <property type="protein sequence ID" value="SDS80259.1"/>
    <property type="molecule type" value="Genomic_DNA"/>
</dbReference>
<evidence type="ECO:0000259" key="5">
    <source>
        <dbReference type="PROSITE" id="PS51071"/>
    </source>
</evidence>
<feature type="compositionally biased region" description="Low complexity" evidence="4">
    <location>
        <begin position="334"/>
        <end position="344"/>
    </location>
</feature>
<dbReference type="GO" id="GO:0097367">
    <property type="term" value="F:carbohydrate derivative binding"/>
    <property type="evidence" value="ECO:0007669"/>
    <property type="project" value="InterPro"/>
</dbReference>
<dbReference type="InterPro" id="IPR001347">
    <property type="entry name" value="SIS_dom"/>
</dbReference>
<dbReference type="Proteomes" id="UP000198983">
    <property type="component" value="Chromosome I"/>
</dbReference>
<feature type="region of interest" description="Disordered" evidence="4">
    <location>
        <begin position="87"/>
        <end position="106"/>
    </location>
</feature>
<dbReference type="PANTHER" id="PTHR30514">
    <property type="entry name" value="GLUCOKINASE"/>
    <property type="match status" value="1"/>
</dbReference>
<evidence type="ECO:0000256" key="3">
    <source>
        <dbReference type="ARBA" id="ARBA00023163"/>
    </source>
</evidence>
<dbReference type="CDD" id="cd05013">
    <property type="entry name" value="SIS_RpiR"/>
    <property type="match status" value="1"/>
</dbReference>
<dbReference type="GO" id="GO:0003700">
    <property type="term" value="F:DNA-binding transcription factor activity"/>
    <property type="evidence" value="ECO:0007669"/>
    <property type="project" value="InterPro"/>
</dbReference>
<dbReference type="AlphaFoldDB" id="A0A1H1V7L4"/>
<keyword evidence="1" id="KW-0805">Transcription regulation</keyword>
<evidence type="ECO:0000256" key="1">
    <source>
        <dbReference type="ARBA" id="ARBA00023015"/>
    </source>
</evidence>
<dbReference type="PROSITE" id="PS51071">
    <property type="entry name" value="HTH_RPIR"/>
    <property type="match status" value="1"/>
</dbReference>
<feature type="domain" description="HTH rpiR-type" evidence="5">
    <location>
        <begin position="13"/>
        <end position="89"/>
    </location>
</feature>
<reference evidence="7 8" key="1">
    <citation type="submission" date="2016-10" db="EMBL/GenBank/DDBJ databases">
        <authorList>
            <person name="de Groot N.N."/>
        </authorList>
    </citation>
    <scope>NUCLEOTIDE SEQUENCE [LARGE SCALE GENOMIC DNA]</scope>
    <source>
        <strain evidence="7 8">DSM 22024</strain>
    </source>
</reference>
<gene>
    <name evidence="7" type="ORF">SAMN04489717_3927</name>
</gene>
<proteinExistence type="predicted"/>
<dbReference type="SUPFAM" id="SSF53697">
    <property type="entry name" value="SIS domain"/>
    <property type="match status" value="1"/>
</dbReference>
<evidence type="ECO:0000259" key="6">
    <source>
        <dbReference type="PROSITE" id="PS51464"/>
    </source>
</evidence>